<dbReference type="AlphaFoldDB" id="A0A1H3IW61"/>
<dbReference type="EMBL" id="FNPX01000001">
    <property type="protein sequence ID" value="SDY31807.1"/>
    <property type="molecule type" value="Genomic_DNA"/>
</dbReference>
<organism evidence="1 2">
    <name type="scientific">Jannaschia faecimaris</name>
    <dbReference type="NCBI Taxonomy" id="1244108"/>
    <lineage>
        <taxon>Bacteria</taxon>
        <taxon>Pseudomonadati</taxon>
        <taxon>Pseudomonadota</taxon>
        <taxon>Alphaproteobacteria</taxon>
        <taxon>Rhodobacterales</taxon>
        <taxon>Roseobacteraceae</taxon>
        <taxon>Jannaschia</taxon>
    </lineage>
</organism>
<dbReference type="Proteomes" id="UP000198914">
    <property type="component" value="Unassembled WGS sequence"/>
</dbReference>
<dbReference type="OrthoDB" id="9805504at2"/>
<protein>
    <submittedName>
        <fullName evidence="1">Uncharacterized protein</fullName>
    </submittedName>
</protein>
<gene>
    <name evidence="1" type="ORF">SAMN05444004_101125</name>
</gene>
<evidence type="ECO:0000313" key="2">
    <source>
        <dbReference type="Proteomes" id="UP000198914"/>
    </source>
</evidence>
<name>A0A1H3IW61_9RHOB</name>
<evidence type="ECO:0000313" key="1">
    <source>
        <dbReference type="EMBL" id="SDY31807.1"/>
    </source>
</evidence>
<accession>A0A1H3IW61</accession>
<reference evidence="2" key="1">
    <citation type="submission" date="2016-10" db="EMBL/GenBank/DDBJ databases">
        <authorList>
            <person name="Varghese N."/>
            <person name="Submissions S."/>
        </authorList>
    </citation>
    <scope>NUCLEOTIDE SEQUENCE [LARGE SCALE GENOMIC DNA]</scope>
    <source>
        <strain evidence="2">DSM 100420</strain>
    </source>
</reference>
<proteinExistence type="predicted"/>
<dbReference type="RefSeq" id="WP_092640718.1">
    <property type="nucleotide sequence ID" value="NZ_FNPX01000001.1"/>
</dbReference>
<keyword evidence="2" id="KW-1185">Reference proteome</keyword>
<sequence length="88" mass="9402">MDGLIALIMLIGFIVIIAKISRKASGNGALPKRVEPLTRPVKRAPLPVAKAPRTTTSVILNGSARIIDGDTGVIQRARSVSSVWMLQK</sequence>
<dbReference type="STRING" id="1244108.SAMN05444004_101125"/>